<dbReference type="KEGG" id="aja:AJAP_38300"/>
<gene>
    <name evidence="4" type="ORF">AJAP_38300</name>
</gene>
<reference evidence="4 5" key="1">
    <citation type="journal article" date="2014" name="J. Biotechnol.">
        <title>Complete genome sequence of the actinobacterium Amycolatopsis japonica MG417-CF17(T) (=DSM 44213T) producing (S,S)-N,N'-ethylenediaminedisuccinic acid.</title>
        <authorList>
            <person name="Stegmann E."/>
            <person name="Albersmeier A."/>
            <person name="Spohn M."/>
            <person name="Gert H."/>
            <person name="Weber T."/>
            <person name="Wohlleben W."/>
            <person name="Kalinowski J."/>
            <person name="Ruckert C."/>
        </authorList>
    </citation>
    <scope>NUCLEOTIDE SEQUENCE [LARGE SCALE GENOMIC DNA]</scope>
    <source>
        <strain evidence="5">MG417-CF17 (DSM 44213)</strain>
    </source>
</reference>
<feature type="signal peptide" evidence="2">
    <location>
        <begin position="1"/>
        <end position="19"/>
    </location>
</feature>
<feature type="compositionally biased region" description="Low complexity" evidence="1">
    <location>
        <begin position="34"/>
        <end position="50"/>
    </location>
</feature>
<dbReference type="InterPro" id="IPR012347">
    <property type="entry name" value="Ferritin-like"/>
</dbReference>
<evidence type="ECO:0000313" key="4">
    <source>
        <dbReference type="EMBL" id="AIG80446.1"/>
    </source>
</evidence>
<dbReference type="PANTHER" id="PTHR36933:SF1">
    <property type="entry name" value="SLL0788 PROTEIN"/>
    <property type="match status" value="1"/>
</dbReference>
<dbReference type="STRING" id="208439.AJAP_38300"/>
<proteinExistence type="predicted"/>
<feature type="region of interest" description="Disordered" evidence="1">
    <location>
        <begin position="29"/>
        <end position="50"/>
    </location>
</feature>
<evidence type="ECO:0000313" key="5">
    <source>
        <dbReference type="Proteomes" id="UP000028492"/>
    </source>
</evidence>
<dbReference type="AlphaFoldDB" id="A0A075V7Q9"/>
<dbReference type="Pfam" id="PF03713">
    <property type="entry name" value="DUF305"/>
    <property type="match status" value="1"/>
</dbReference>
<keyword evidence="5" id="KW-1185">Reference proteome</keyword>
<dbReference type="EMBL" id="CP008953">
    <property type="protein sequence ID" value="AIG80446.1"/>
    <property type="molecule type" value="Genomic_DNA"/>
</dbReference>
<accession>A0A075V7Q9</accession>
<feature type="region of interest" description="Disordered" evidence="1">
    <location>
        <begin position="114"/>
        <end position="136"/>
    </location>
</feature>
<sequence>MRKSLIVSGVAMAAALVLAGCSGNDAGMSGMDHNNSSAAPSSGQQAGQNADDVAFAQQMIEHHSQALDMSKLVPSRSTNPQVIDLASRIEKAQDPEIQQMKAWLTAWGAGPAASSSMPMDHGSMSATPSAPTSGMDHGSMSGMMTEAEMKELEQAKGTDFDKMWLGMMIRHHQGAVDMAKTELAKGSNADAKALAQKIIDAQEAEIREMQGLLPQG</sequence>
<dbReference type="PANTHER" id="PTHR36933">
    <property type="entry name" value="SLL0788 PROTEIN"/>
    <property type="match status" value="1"/>
</dbReference>
<keyword evidence="2" id="KW-0732">Signal</keyword>
<evidence type="ECO:0000256" key="1">
    <source>
        <dbReference type="SAM" id="MobiDB-lite"/>
    </source>
</evidence>
<dbReference type="HOGENOM" id="CLU_074343_1_1_11"/>
<dbReference type="Gene3D" id="1.20.1260.10">
    <property type="match status" value="1"/>
</dbReference>
<dbReference type="PROSITE" id="PS51257">
    <property type="entry name" value="PROKAR_LIPOPROTEIN"/>
    <property type="match status" value="1"/>
</dbReference>
<feature type="domain" description="DUF305" evidence="3">
    <location>
        <begin position="52"/>
        <end position="213"/>
    </location>
</feature>
<organism evidence="4 5">
    <name type="scientific">Amycolatopsis japonica</name>
    <dbReference type="NCBI Taxonomy" id="208439"/>
    <lineage>
        <taxon>Bacteria</taxon>
        <taxon>Bacillati</taxon>
        <taxon>Actinomycetota</taxon>
        <taxon>Actinomycetes</taxon>
        <taxon>Pseudonocardiales</taxon>
        <taxon>Pseudonocardiaceae</taxon>
        <taxon>Amycolatopsis</taxon>
        <taxon>Amycolatopsis japonica group</taxon>
    </lineage>
</organism>
<dbReference type="eggNOG" id="COG3544">
    <property type="taxonomic scope" value="Bacteria"/>
</dbReference>
<protein>
    <recommendedName>
        <fullName evidence="3">DUF305 domain-containing protein</fullName>
    </recommendedName>
</protein>
<evidence type="ECO:0000259" key="3">
    <source>
        <dbReference type="Pfam" id="PF03713"/>
    </source>
</evidence>
<name>A0A075V7Q9_9PSEU</name>
<feature type="chain" id="PRO_5038880464" description="DUF305 domain-containing protein" evidence="2">
    <location>
        <begin position="20"/>
        <end position="216"/>
    </location>
</feature>
<dbReference type="InterPro" id="IPR005183">
    <property type="entry name" value="DUF305_CopM-like"/>
</dbReference>
<dbReference type="Proteomes" id="UP000028492">
    <property type="component" value="Chromosome"/>
</dbReference>
<dbReference type="RefSeq" id="WP_038520476.1">
    <property type="nucleotide sequence ID" value="NZ_CP008953.1"/>
</dbReference>
<evidence type="ECO:0000256" key="2">
    <source>
        <dbReference type="SAM" id="SignalP"/>
    </source>
</evidence>